<evidence type="ECO:0000256" key="1">
    <source>
        <dbReference type="SAM" id="MobiDB-lite"/>
    </source>
</evidence>
<dbReference type="Proteomes" id="UP001139347">
    <property type="component" value="Unassembled WGS sequence"/>
</dbReference>
<dbReference type="RefSeq" id="WP_244725947.1">
    <property type="nucleotide sequence ID" value="NZ_JALIRP010000005.1"/>
</dbReference>
<feature type="compositionally biased region" description="Polar residues" evidence="1">
    <location>
        <begin position="159"/>
        <end position="169"/>
    </location>
</feature>
<keyword evidence="2" id="KW-0812">Transmembrane</keyword>
<evidence type="ECO:0008006" key="5">
    <source>
        <dbReference type="Google" id="ProtNLM"/>
    </source>
</evidence>
<protein>
    <recommendedName>
        <fullName evidence="5">Spore coat protein</fullName>
    </recommendedName>
</protein>
<accession>A0A9X1WW33</accession>
<feature type="region of interest" description="Disordered" evidence="1">
    <location>
        <begin position="63"/>
        <end position="169"/>
    </location>
</feature>
<keyword evidence="4" id="KW-1185">Reference proteome</keyword>
<keyword evidence="2" id="KW-0472">Membrane</keyword>
<feature type="compositionally biased region" description="Polar residues" evidence="1">
    <location>
        <begin position="95"/>
        <end position="115"/>
    </location>
</feature>
<evidence type="ECO:0000313" key="3">
    <source>
        <dbReference type="EMBL" id="MCJ8013024.1"/>
    </source>
</evidence>
<sequence>MKITTWLIKTVLTVVLISGLTILTTGAIVNSYVQSLLASFNITLEGQSLSLGGMMKGMLGFGGGSGADKTPEAKTSQDVAKTSGKQDTASKSESGDTGSLTEGSMGTADGGSSDSVDTKSEDSSTNGTTGKEGNSTNGGETLDNSIPVMGQGLMGESAAGSQSVQDQQVMISPEDVAKKKQELTSSEKEQIFNILMTKLPQSEMQKISSAMEDGLTEQELQTIEDTISKYLSTEVYNVLKQMLEQE</sequence>
<comment type="caution">
    <text evidence="3">The sequence shown here is derived from an EMBL/GenBank/DDBJ whole genome shotgun (WGS) entry which is preliminary data.</text>
</comment>
<feature type="transmembrane region" description="Helical" evidence="2">
    <location>
        <begin position="12"/>
        <end position="33"/>
    </location>
</feature>
<dbReference type="EMBL" id="JALIRP010000005">
    <property type="protein sequence ID" value="MCJ8013024.1"/>
    <property type="molecule type" value="Genomic_DNA"/>
</dbReference>
<gene>
    <name evidence="3" type="ORF">MUG84_14900</name>
</gene>
<evidence type="ECO:0000313" key="4">
    <source>
        <dbReference type="Proteomes" id="UP001139347"/>
    </source>
</evidence>
<keyword evidence="2" id="KW-1133">Transmembrane helix</keyword>
<reference evidence="3" key="1">
    <citation type="submission" date="2022-04" db="EMBL/GenBank/DDBJ databases">
        <title>Paenibacillus mangrovi sp. nov., a novel endophytic bacterium isolated from bark of Kandelia candel.</title>
        <authorList>
            <person name="Tuo L."/>
        </authorList>
    </citation>
    <scope>NUCLEOTIDE SEQUENCE</scope>
    <source>
        <strain evidence="3">KQZ6P-2</strain>
    </source>
</reference>
<feature type="compositionally biased region" description="Polar residues" evidence="1">
    <location>
        <begin position="123"/>
        <end position="144"/>
    </location>
</feature>
<evidence type="ECO:0000256" key="2">
    <source>
        <dbReference type="SAM" id="Phobius"/>
    </source>
</evidence>
<organism evidence="3 4">
    <name type="scientific">Paenibacillus mangrovi</name>
    <dbReference type="NCBI Taxonomy" id="2931978"/>
    <lineage>
        <taxon>Bacteria</taxon>
        <taxon>Bacillati</taxon>
        <taxon>Bacillota</taxon>
        <taxon>Bacilli</taxon>
        <taxon>Bacillales</taxon>
        <taxon>Paenibacillaceae</taxon>
        <taxon>Paenibacillus</taxon>
    </lineage>
</organism>
<feature type="compositionally biased region" description="Polar residues" evidence="1">
    <location>
        <begin position="73"/>
        <end position="87"/>
    </location>
</feature>
<name>A0A9X1WW33_9BACL</name>
<dbReference type="AlphaFoldDB" id="A0A9X1WW33"/>
<proteinExistence type="predicted"/>